<accession>A0ABR3BG98</accession>
<feature type="chain" id="PRO_5045752252" evidence="1">
    <location>
        <begin position="19"/>
        <end position="555"/>
    </location>
</feature>
<protein>
    <submittedName>
        <fullName evidence="2">Uncharacterized protein</fullName>
    </submittedName>
</protein>
<keyword evidence="1" id="KW-0732">Signal</keyword>
<proteinExistence type="predicted"/>
<sequence>MNWRTLVMLITGFSVVYIVSFAQDAPYPHPFLVSRFSIAPLSSLQYDKEITFNTQETLYFVRFIYSEESYDSEGVSSRTGRVEIYRNSLKSITSDSLDSVKDGEVDYKAPHKGEVGGWAAEVEQNLPGPISKVSLLQASNAVSNTPIFGVMFHVLYEEKILHLVRVYYQLDKMCGKLLYKDLILPGSVWPDTFSLEKDYIIYSRDPDDYRFRIAPLPIDLFEKPHSEEAAPILLTSKPGSSVQGWYQPKKTLEHDVVLSRLYSPMSNTFRVFSLDVHKTQRAFHINITVVDGNNDKWIKREHSNFTYPLYSEESLEYMSFVDGAHFHQERVETGMPVLHIAKSSDAKTIVAPYIKNRFLTLDFTDRADVIQHDEDERLFLYKDDQGNIIPEYFWWFAGELWPSDDAPDTTIVGSELNSNGTILALWTRSNTVHIYRREKEVISDDRPDVWLDSSQDYGYGKVKEPHGQTTPSRWNLTMVITPTQAGFGSESVSAVVIWNKFGKDQMNYITVFAKNSAAYTYLLDKIGYEKKVGFLSFLREQWMTWVGKFEVFKTI</sequence>
<organism evidence="2 3">
    <name type="scientific">Phycomyces blakesleeanus</name>
    <dbReference type="NCBI Taxonomy" id="4837"/>
    <lineage>
        <taxon>Eukaryota</taxon>
        <taxon>Fungi</taxon>
        <taxon>Fungi incertae sedis</taxon>
        <taxon>Mucoromycota</taxon>
        <taxon>Mucoromycotina</taxon>
        <taxon>Mucoromycetes</taxon>
        <taxon>Mucorales</taxon>
        <taxon>Phycomycetaceae</taxon>
        <taxon>Phycomyces</taxon>
    </lineage>
</organism>
<dbReference type="EMBL" id="JBCLYO010000001">
    <property type="protein sequence ID" value="KAL0097874.1"/>
    <property type="molecule type" value="Genomic_DNA"/>
</dbReference>
<evidence type="ECO:0000313" key="3">
    <source>
        <dbReference type="Proteomes" id="UP001448207"/>
    </source>
</evidence>
<comment type="caution">
    <text evidence="2">The sequence shown here is derived from an EMBL/GenBank/DDBJ whole genome shotgun (WGS) entry which is preliminary data.</text>
</comment>
<reference evidence="2 3" key="1">
    <citation type="submission" date="2024-04" db="EMBL/GenBank/DDBJ databases">
        <title>Symmetric and asymmetric DNA N6-adenine methylation regulates different biological responses in Mucorales.</title>
        <authorList>
            <consortium name="Lawrence Berkeley National Laboratory"/>
            <person name="Lax C."/>
            <person name="Mondo S.J."/>
            <person name="Osorio-Concepcion M."/>
            <person name="Muszewska A."/>
            <person name="Corrochano-Luque M."/>
            <person name="Gutierrez G."/>
            <person name="Riley R."/>
            <person name="Lipzen A."/>
            <person name="Guo J."/>
            <person name="Hundley H."/>
            <person name="Amirebrahimi M."/>
            <person name="Ng V."/>
            <person name="Lorenzo-Gutierrez D."/>
            <person name="Binder U."/>
            <person name="Yang J."/>
            <person name="Song Y."/>
            <person name="Canovas D."/>
            <person name="Navarro E."/>
            <person name="Freitag M."/>
            <person name="Gabaldon T."/>
            <person name="Grigoriev I.V."/>
            <person name="Corrochano L.M."/>
            <person name="Nicolas F.E."/>
            <person name="Garre V."/>
        </authorList>
    </citation>
    <scope>NUCLEOTIDE SEQUENCE [LARGE SCALE GENOMIC DNA]</scope>
    <source>
        <strain evidence="2 3">L51</strain>
    </source>
</reference>
<name>A0ABR3BG98_PHYBL</name>
<dbReference type="Proteomes" id="UP001448207">
    <property type="component" value="Unassembled WGS sequence"/>
</dbReference>
<keyword evidence="3" id="KW-1185">Reference proteome</keyword>
<evidence type="ECO:0000256" key="1">
    <source>
        <dbReference type="SAM" id="SignalP"/>
    </source>
</evidence>
<gene>
    <name evidence="2" type="ORF">J3Q64DRAFT_1715648</name>
</gene>
<feature type="signal peptide" evidence="1">
    <location>
        <begin position="1"/>
        <end position="18"/>
    </location>
</feature>
<evidence type="ECO:0000313" key="2">
    <source>
        <dbReference type="EMBL" id="KAL0097874.1"/>
    </source>
</evidence>